<evidence type="ECO:0000313" key="2">
    <source>
        <dbReference type="Proteomes" id="UP000018958"/>
    </source>
</evidence>
<accession>W2WLA2</accession>
<gene>
    <name evidence="1" type="ORF">F441_13318</name>
</gene>
<proteinExistence type="predicted"/>
<sequence>MDILTDFFPIPYLFVRSETTKSYDELFKVIRNKCVDFLGWSLKVQFEVVLNSSLPRILSYFGSTRDSP</sequence>
<organism evidence="1 2">
    <name type="scientific">Phytophthora nicotianae CJ01A1</name>
    <dbReference type="NCBI Taxonomy" id="1317063"/>
    <lineage>
        <taxon>Eukaryota</taxon>
        <taxon>Sar</taxon>
        <taxon>Stramenopiles</taxon>
        <taxon>Oomycota</taxon>
        <taxon>Peronosporomycetes</taxon>
        <taxon>Peronosporales</taxon>
        <taxon>Peronosporaceae</taxon>
        <taxon>Phytophthora</taxon>
    </lineage>
</organism>
<dbReference type="Proteomes" id="UP000018958">
    <property type="component" value="Unassembled WGS sequence"/>
</dbReference>
<name>W2WLA2_PHYNI</name>
<dbReference type="EMBL" id="ANIX01002641">
    <property type="protein sequence ID" value="ETP11147.1"/>
    <property type="molecule type" value="Genomic_DNA"/>
</dbReference>
<dbReference type="AlphaFoldDB" id="W2WLA2"/>
<reference evidence="1 2" key="1">
    <citation type="submission" date="2013-11" db="EMBL/GenBank/DDBJ databases">
        <title>The Genome Sequence of Phytophthora parasitica CJ01A1.</title>
        <authorList>
            <consortium name="The Broad Institute Genomics Platform"/>
            <person name="Russ C."/>
            <person name="Tyler B."/>
            <person name="Panabieres F."/>
            <person name="Shan W."/>
            <person name="Tripathy S."/>
            <person name="Grunwald N."/>
            <person name="Machado M."/>
            <person name="Johnson C.S."/>
            <person name="Walker B."/>
            <person name="Young S.K."/>
            <person name="Zeng Q."/>
            <person name="Gargeya S."/>
            <person name="Fitzgerald M."/>
            <person name="Haas B."/>
            <person name="Abouelleil A."/>
            <person name="Allen A.W."/>
            <person name="Alvarado L."/>
            <person name="Arachchi H.M."/>
            <person name="Berlin A.M."/>
            <person name="Chapman S.B."/>
            <person name="Gainer-Dewar J."/>
            <person name="Goldberg J."/>
            <person name="Griggs A."/>
            <person name="Gujja S."/>
            <person name="Hansen M."/>
            <person name="Howarth C."/>
            <person name="Imamovic A."/>
            <person name="Ireland A."/>
            <person name="Larimer J."/>
            <person name="McCowan C."/>
            <person name="Murphy C."/>
            <person name="Pearson M."/>
            <person name="Poon T.W."/>
            <person name="Priest M."/>
            <person name="Roberts A."/>
            <person name="Saif S."/>
            <person name="Shea T."/>
            <person name="Sisk P."/>
            <person name="Sykes S."/>
            <person name="Wortman J."/>
            <person name="Nusbaum C."/>
            <person name="Birren B."/>
        </authorList>
    </citation>
    <scope>NUCLEOTIDE SEQUENCE [LARGE SCALE GENOMIC DNA]</scope>
    <source>
        <strain evidence="1 2">CJ01A1</strain>
    </source>
</reference>
<protein>
    <submittedName>
        <fullName evidence="1">Uncharacterized protein</fullName>
    </submittedName>
</protein>
<comment type="caution">
    <text evidence="1">The sequence shown here is derived from an EMBL/GenBank/DDBJ whole genome shotgun (WGS) entry which is preliminary data.</text>
</comment>
<evidence type="ECO:0000313" key="1">
    <source>
        <dbReference type="EMBL" id="ETP11147.1"/>
    </source>
</evidence>